<keyword evidence="3 6" id="KW-0812">Transmembrane</keyword>
<dbReference type="InterPro" id="IPR002797">
    <property type="entry name" value="Polysacc_synth"/>
</dbReference>
<feature type="transmembrane region" description="Helical" evidence="6">
    <location>
        <begin position="248"/>
        <end position="265"/>
    </location>
</feature>
<evidence type="ECO:0000256" key="4">
    <source>
        <dbReference type="ARBA" id="ARBA00022989"/>
    </source>
</evidence>
<dbReference type="PANTHER" id="PTHR30250:SF31">
    <property type="entry name" value="INNER MEMBRANE PROTEIN YGHQ"/>
    <property type="match status" value="1"/>
</dbReference>
<evidence type="ECO:0000256" key="1">
    <source>
        <dbReference type="ARBA" id="ARBA00004651"/>
    </source>
</evidence>
<proteinExistence type="predicted"/>
<evidence type="ECO:0000256" key="3">
    <source>
        <dbReference type="ARBA" id="ARBA00022692"/>
    </source>
</evidence>
<feature type="transmembrane region" description="Helical" evidence="6">
    <location>
        <begin position="224"/>
        <end position="242"/>
    </location>
</feature>
<dbReference type="InterPro" id="IPR050833">
    <property type="entry name" value="Poly_Biosynth_Transport"/>
</dbReference>
<dbReference type="PANTHER" id="PTHR30250">
    <property type="entry name" value="PST FAMILY PREDICTED COLANIC ACID TRANSPORTER"/>
    <property type="match status" value="1"/>
</dbReference>
<feature type="transmembrane region" description="Helical" evidence="6">
    <location>
        <begin position="372"/>
        <end position="391"/>
    </location>
</feature>
<evidence type="ECO:0000256" key="2">
    <source>
        <dbReference type="ARBA" id="ARBA00022475"/>
    </source>
</evidence>
<evidence type="ECO:0000256" key="5">
    <source>
        <dbReference type="ARBA" id="ARBA00023136"/>
    </source>
</evidence>
<keyword evidence="8" id="KW-1185">Reference proteome</keyword>
<name>A0ABV9TEB5_9MICC</name>
<feature type="transmembrane region" description="Helical" evidence="6">
    <location>
        <begin position="37"/>
        <end position="63"/>
    </location>
</feature>
<comment type="caution">
    <text evidence="7">The sequence shown here is derived from an EMBL/GenBank/DDBJ whole genome shotgun (WGS) entry which is preliminary data.</text>
</comment>
<keyword evidence="4 6" id="KW-1133">Transmembrane helix</keyword>
<gene>
    <name evidence="7" type="ORF">ACFPCS_01710</name>
</gene>
<dbReference type="Pfam" id="PF01943">
    <property type="entry name" value="Polysacc_synt"/>
    <property type="match status" value="1"/>
</dbReference>
<feature type="transmembrane region" description="Helical" evidence="6">
    <location>
        <begin position="7"/>
        <end position="31"/>
    </location>
</feature>
<keyword evidence="5 6" id="KW-0472">Membrane</keyword>
<keyword evidence="2" id="KW-1003">Cell membrane</keyword>
<organism evidence="7 8">
    <name type="scientific">Kocuria oceani</name>
    <dbReference type="NCBI Taxonomy" id="988827"/>
    <lineage>
        <taxon>Bacteria</taxon>
        <taxon>Bacillati</taxon>
        <taxon>Actinomycetota</taxon>
        <taxon>Actinomycetes</taxon>
        <taxon>Micrococcales</taxon>
        <taxon>Micrococcaceae</taxon>
        <taxon>Kocuria</taxon>
    </lineage>
</organism>
<comment type="subcellular location">
    <subcellularLocation>
        <location evidence="1">Cell membrane</location>
        <topology evidence="1">Multi-pass membrane protein</topology>
    </subcellularLocation>
</comment>
<protein>
    <submittedName>
        <fullName evidence="7">Oligosaccharide flippase family protein</fullName>
    </submittedName>
</protein>
<sequence>MVLFQRFAWIAVSRVVAAALQAVALVLIARVTGPSQFGILASFIGLVIIIQVVSDGGIGTYILRLRVNNPNSNQISLALKVHQVFGILACVLLIVASVILANATGLLWWLLIPLAVAGYVERQGDVRLTLAIADGDVWKNALGLTLRRLLTLIGVLVGFHTTMDAIFYFGLATLLGSLFSLWLSRRVIDCPRYVGRFGLLECRQLFSACRPFWVNSIGVQLRNLDVVLVATLATPVVAGYYGSVARSLSPLMMISSSLATVLLPIAAGAKGKIERSLVIPVALVLSLVSIFYIGMAYYADEIVLLLFGPQYGPAAGAFRIAVLGLVFSSTSSLLTSLLQARALEQYVAFVSILTSLLSLVAISMGVCFYGLIGAATGLAFAYVVQAVLLVARVIKSQPIFDDGGKTVVGTRL</sequence>
<evidence type="ECO:0000313" key="8">
    <source>
        <dbReference type="Proteomes" id="UP001595797"/>
    </source>
</evidence>
<reference evidence="8" key="1">
    <citation type="journal article" date="2019" name="Int. J. Syst. Evol. Microbiol.">
        <title>The Global Catalogue of Microorganisms (GCM) 10K type strain sequencing project: providing services to taxonomists for standard genome sequencing and annotation.</title>
        <authorList>
            <consortium name="The Broad Institute Genomics Platform"/>
            <consortium name="The Broad Institute Genome Sequencing Center for Infectious Disease"/>
            <person name="Wu L."/>
            <person name="Ma J."/>
        </authorList>
    </citation>
    <scope>NUCLEOTIDE SEQUENCE [LARGE SCALE GENOMIC DNA]</scope>
    <source>
        <strain evidence="8">CGMCC 4.6946</strain>
    </source>
</reference>
<evidence type="ECO:0000256" key="6">
    <source>
        <dbReference type="SAM" id="Phobius"/>
    </source>
</evidence>
<dbReference type="RefSeq" id="WP_277552182.1">
    <property type="nucleotide sequence ID" value="NZ_JARAMH010000023.1"/>
</dbReference>
<feature type="transmembrane region" description="Helical" evidence="6">
    <location>
        <begin position="84"/>
        <end position="111"/>
    </location>
</feature>
<dbReference type="EMBL" id="JBHSIW010000002">
    <property type="protein sequence ID" value="MFC4902281.1"/>
    <property type="molecule type" value="Genomic_DNA"/>
</dbReference>
<evidence type="ECO:0000313" key="7">
    <source>
        <dbReference type="EMBL" id="MFC4902281.1"/>
    </source>
</evidence>
<accession>A0ABV9TEB5</accession>
<dbReference type="Proteomes" id="UP001595797">
    <property type="component" value="Unassembled WGS sequence"/>
</dbReference>
<feature type="transmembrane region" description="Helical" evidence="6">
    <location>
        <begin position="311"/>
        <end position="334"/>
    </location>
</feature>
<feature type="transmembrane region" description="Helical" evidence="6">
    <location>
        <begin position="277"/>
        <end position="299"/>
    </location>
</feature>
<feature type="transmembrane region" description="Helical" evidence="6">
    <location>
        <begin position="346"/>
        <end position="366"/>
    </location>
</feature>
<feature type="transmembrane region" description="Helical" evidence="6">
    <location>
        <begin position="165"/>
        <end position="183"/>
    </location>
</feature>